<evidence type="ECO:0000256" key="3">
    <source>
        <dbReference type="ARBA" id="ARBA00022989"/>
    </source>
</evidence>
<feature type="transmembrane region" description="Helical" evidence="5">
    <location>
        <begin position="161"/>
        <end position="179"/>
    </location>
</feature>
<reference evidence="8" key="1">
    <citation type="journal article" date="2019" name="Int. J. Syst. Evol. Microbiol.">
        <title>The Global Catalogue of Microorganisms (GCM) 10K type strain sequencing project: providing services to taxonomists for standard genome sequencing and annotation.</title>
        <authorList>
            <consortium name="The Broad Institute Genomics Platform"/>
            <consortium name="The Broad Institute Genome Sequencing Center for Infectious Disease"/>
            <person name="Wu L."/>
            <person name="Ma J."/>
        </authorList>
    </citation>
    <scope>NUCLEOTIDE SEQUENCE [LARGE SCALE GENOMIC DNA]</scope>
    <source>
        <strain evidence="8">JCM 17933</strain>
    </source>
</reference>
<evidence type="ECO:0000259" key="6">
    <source>
        <dbReference type="PROSITE" id="PS50850"/>
    </source>
</evidence>
<dbReference type="CDD" id="cd17393">
    <property type="entry name" value="MFS_MosC_like"/>
    <property type="match status" value="1"/>
</dbReference>
<dbReference type="InterPro" id="IPR036259">
    <property type="entry name" value="MFS_trans_sf"/>
</dbReference>
<name>A0ABP8QC76_9ACTN</name>
<dbReference type="SUPFAM" id="SSF103473">
    <property type="entry name" value="MFS general substrate transporter"/>
    <property type="match status" value="1"/>
</dbReference>
<feature type="transmembrane region" description="Helical" evidence="5">
    <location>
        <begin position="334"/>
        <end position="356"/>
    </location>
</feature>
<feature type="transmembrane region" description="Helical" evidence="5">
    <location>
        <begin position="209"/>
        <end position="228"/>
    </location>
</feature>
<feature type="transmembrane region" description="Helical" evidence="5">
    <location>
        <begin position="75"/>
        <end position="92"/>
    </location>
</feature>
<dbReference type="InterPro" id="IPR011701">
    <property type="entry name" value="MFS"/>
</dbReference>
<comment type="caution">
    <text evidence="7">The sequence shown here is derived from an EMBL/GenBank/DDBJ whole genome shotgun (WGS) entry which is preliminary data.</text>
</comment>
<dbReference type="Gene3D" id="1.20.1250.20">
    <property type="entry name" value="MFS general substrate transporter like domains"/>
    <property type="match status" value="1"/>
</dbReference>
<feature type="transmembrane region" description="Helical" evidence="5">
    <location>
        <begin position="248"/>
        <end position="265"/>
    </location>
</feature>
<keyword evidence="8" id="KW-1185">Reference proteome</keyword>
<evidence type="ECO:0000313" key="8">
    <source>
        <dbReference type="Proteomes" id="UP001500503"/>
    </source>
</evidence>
<evidence type="ECO:0000256" key="2">
    <source>
        <dbReference type="ARBA" id="ARBA00022692"/>
    </source>
</evidence>
<feature type="transmembrane region" description="Helical" evidence="5">
    <location>
        <begin position="303"/>
        <end position="327"/>
    </location>
</feature>
<protein>
    <submittedName>
        <fullName evidence="7">MFS transporter</fullName>
    </submittedName>
</protein>
<feature type="transmembrane region" description="Helical" evidence="5">
    <location>
        <begin position="138"/>
        <end position="155"/>
    </location>
</feature>
<dbReference type="PROSITE" id="PS50850">
    <property type="entry name" value="MFS"/>
    <property type="match status" value="1"/>
</dbReference>
<evidence type="ECO:0000256" key="4">
    <source>
        <dbReference type="ARBA" id="ARBA00023136"/>
    </source>
</evidence>
<evidence type="ECO:0000313" key="7">
    <source>
        <dbReference type="EMBL" id="GAA4499106.1"/>
    </source>
</evidence>
<dbReference type="InterPro" id="IPR020846">
    <property type="entry name" value="MFS_dom"/>
</dbReference>
<feature type="transmembrane region" description="Helical" evidence="5">
    <location>
        <begin position="362"/>
        <end position="383"/>
    </location>
</feature>
<dbReference type="PANTHER" id="PTHR23514">
    <property type="entry name" value="BYPASS OF STOP CODON PROTEIN 6"/>
    <property type="match status" value="1"/>
</dbReference>
<keyword evidence="3 5" id="KW-1133">Transmembrane helix</keyword>
<feature type="transmembrane region" description="Helical" evidence="5">
    <location>
        <begin position="45"/>
        <end position="63"/>
    </location>
</feature>
<comment type="subcellular location">
    <subcellularLocation>
        <location evidence="1">Cell membrane</location>
        <topology evidence="1">Multi-pass membrane protein</topology>
    </subcellularLocation>
</comment>
<dbReference type="InterPro" id="IPR051788">
    <property type="entry name" value="MFS_Transporter"/>
</dbReference>
<evidence type="ECO:0000256" key="5">
    <source>
        <dbReference type="SAM" id="Phobius"/>
    </source>
</evidence>
<sequence>MTSRVLSRARLGTVLTFALAGMLCGVWVSRTPALADRFGLSDGSVGVAILVWGIGAIIAMQGLRGVMARAGSAAVLRVAAPLTALSMVFVALAPSWPLLLAGVAMFGMTFGLTDIGMNAQGSAVERSYGRPVMNAMHAGWCAGAISGGLLGALSASAGLSFGQTLCGGGVLALPAALAIGRTYIPEHTAEDEDSPTATARRSRRVRMPLVVYLVGALAFAAFMMEGSIADWSGLYLSRELGAGEAVGALGYPLFEAAMLTGRLVGDRLRGRLGTRRLLTYAGLGTAATVMVVVLAPVPKVALLGFFLAGLAICTVTPTTISVAGTVAPGRSAGAVAQVGAMGYGGLVLGPVVIGFLSDVSSLRVGLGVAAVLGLLIAAGARYVPMRRLVAFRGEREVERDTVTLAA</sequence>
<dbReference type="PANTHER" id="PTHR23514:SF13">
    <property type="entry name" value="INNER MEMBRANE PROTEIN YBJJ"/>
    <property type="match status" value="1"/>
</dbReference>
<dbReference type="Pfam" id="PF07690">
    <property type="entry name" value="MFS_1"/>
    <property type="match status" value="1"/>
</dbReference>
<dbReference type="RefSeq" id="WP_345466896.1">
    <property type="nucleotide sequence ID" value="NZ_BAABHF010000024.1"/>
</dbReference>
<organism evidence="7 8">
    <name type="scientific">Actinoallomurus oryzae</name>
    <dbReference type="NCBI Taxonomy" id="502180"/>
    <lineage>
        <taxon>Bacteria</taxon>
        <taxon>Bacillati</taxon>
        <taxon>Actinomycetota</taxon>
        <taxon>Actinomycetes</taxon>
        <taxon>Streptosporangiales</taxon>
        <taxon>Thermomonosporaceae</taxon>
        <taxon>Actinoallomurus</taxon>
    </lineage>
</organism>
<gene>
    <name evidence="7" type="ORF">GCM10023191_045390</name>
</gene>
<accession>A0ABP8QC76</accession>
<keyword evidence="4 5" id="KW-0472">Membrane</keyword>
<keyword evidence="2 5" id="KW-0812">Transmembrane</keyword>
<evidence type="ECO:0000256" key="1">
    <source>
        <dbReference type="ARBA" id="ARBA00004651"/>
    </source>
</evidence>
<dbReference type="Proteomes" id="UP001500503">
    <property type="component" value="Unassembled WGS sequence"/>
</dbReference>
<proteinExistence type="predicted"/>
<dbReference type="EMBL" id="BAABHF010000024">
    <property type="protein sequence ID" value="GAA4499106.1"/>
    <property type="molecule type" value="Genomic_DNA"/>
</dbReference>
<feature type="domain" description="Major facilitator superfamily (MFS) profile" evidence="6">
    <location>
        <begin position="5"/>
        <end position="396"/>
    </location>
</feature>
<feature type="transmembrane region" description="Helical" evidence="5">
    <location>
        <begin position="98"/>
        <end position="117"/>
    </location>
</feature>
<feature type="transmembrane region" description="Helical" evidence="5">
    <location>
        <begin position="277"/>
        <end position="297"/>
    </location>
</feature>